<name>A0ABS1HLD6_9BACT</name>
<dbReference type="EMBL" id="JAENRR010000030">
    <property type="protein sequence ID" value="MBK3518280.1"/>
    <property type="molecule type" value="Genomic_DNA"/>
</dbReference>
<dbReference type="InterPro" id="IPR039426">
    <property type="entry name" value="TonB-dep_rcpt-like"/>
</dbReference>
<evidence type="ECO:0000256" key="2">
    <source>
        <dbReference type="SAM" id="SignalP"/>
    </source>
</evidence>
<evidence type="ECO:0000313" key="4">
    <source>
        <dbReference type="EMBL" id="MBK3518280.1"/>
    </source>
</evidence>
<accession>A0ABS1HLD6</accession>
<keyword evidence="1" id="KW-0998">Cell outer membrane</keyword>
<dbReference type="Pfam" id="PF07715">
    <property type="entry name" value="Plug"/>
    <property type="match status" value="1"/>
</dbReference>
<dbReference type="InterPro" id="IPR023996">
    <property type="entry name" value="TonB-dep_OMP_SusC/RagA"/>
</dbReference>
<dbReference type="Proteomes" id="UP000605676">
    <property type="component" value="Unassembled WGS sequence"/>
</dbReference>
<dbReference type="PROSITE" id="PS52016">
    <property type="entry name" value="TONB_DEPENDENT_REC_3"/>
    <property type="match status" value="1"/>
</dbReference>
<dbReference type="InterPro" id="IPR037066">
    <property type="entry name" value="Plug_dom_sf"/>
</dbReference>
<dbReference type="InterPro" id="IPR023997">
    <property type="entry name" value="TonB-dep_OMP_SusC/RagA_CS"/>
</dbReference>
<evidence type="ECO:0000259" key="3">
    <source>
        <dbReference type="Pfam" id="PF07715"/>
    </source>
</evidence>
<reference evidence="4 5" key="1">
    <citation type="submission" date="2021-01" db="EMBL/GenBank/DDBJ databases">
        <title>Carboxyliciviraga sp.nov., isolated from coastal sediments.</title>
        <authorList>
            <person name="Lu D."/>
            <person name="Zhang T."/>
        </authorList>
    </citation>
    <scope>NUCLEOTIDE SEQUENCE [LARGE SCALE GENOMIC DNA]</scope>
    <source>
        <strain evidence="4 5">N1Y132</strain>
    </source>
</reference>
<comment type="similarity">
    <text evidence="1">Belongs to the TonB-dependent receptor family.</text>
</comment>
<evidence type="ECO:0000313" key="5">
    <source>
        <dbReference type="Proteomes" id="UP000605676"/>
    </source>
</evidence>
<dbReference type="InterPro" id="IPR012910">
    <property type="entry name" value="Plug_dom"/>
</dbReference>
<sequence>MKIYKFIKIYVLILLLIASGTMSFAQEVSGLIKNSKNKELIGYVIRNNATGQEIKTGKRGNFTINASANDVLDVLLNGIKVSELEVKGENAVYFLHENPFVKSVDGAYGKVNRSTSSSAMDILTADKIESTSYTNTHHVTIGQLAGLTTTMNNGEPGSNGLSFRIRGNNTFGTNTPLVLVDGFESSFAHLSNFEIETITVLKDAVATAMYGMRASNGVILVTTKKGYVGQTSMKVNADFGTLMPTNLPDYVDAYTYSSLANQAHANDGLAPRYSQSELDGYQLDNDPYNYPNVDWQEEMLKSATDYMNTSVEFRGGSERVQYYSMIAYMYANGLFKHTDENPQYSSANKFNRINFRTNADIALTNNFDLNIGIGGRLESRNDPQSGTAGLMYNIQNSPANRYVMYNENGTYGGSSQYRANPMGEMVGKGYTDAHSRYINFNMRLNYAMDFIAKGLSASAEVAFNNAFTGTERFNASYRVYDRVLNTLPDGTTELNYVPYGTETTITYNGRSTVQDRTETFRAYLAYDRTFGNHAINALFLYDQNKQVYQNQAEAYKYNGWSLRANYGYQNKYFLDLVGSYNGSNAYNPEKQYGFFPALGASWIVSNEDFLNSNKLVDYLKLRSSYGITGNSEGVPRFTYLPNYSGDGSYRFGKTAGVSIGGLSEKSIVNPDYQWSKNYQLNIGFDAVLLNKVNLSFDYFKQNTTDILQSINPEVTEMVGIAVPQFNYGEVKNTGFETALGYSDNMTNGISWYVEGNVGFATNEITKAYEVGNNPTSMVGESLGAIYGYLADGFYQNPADIAASPVNTLHPVQPGDVKYKNIAGSGVIDEHDRTVLGNAIPELHYGINLGAEIKGVYVSASLDGLQRDVMMNYHSVYRPLGSGYSNISEYAANNHWTPDRGNSARLPRLSVSDNYNNYVASSLYLQDGSFFRLRSAEIGYKFNKSILQKIRIAGAKVYVRGHNLAVLHSIEGDVDPEVMGGHPLLKSYNIGLNVQF</sequence>
<keyword evidence="2" id="KW-0732">Signal</keyword>
<dbReference type="NCBIfam" id="TIGR04056">
    <property type="entry name" value="OMP_RagA_SusC"/>
    <property type="match status" value="1"/>
</dbReference>
<proteinExistence type="inferred from homology"/>
<gene>
    <name evidence="4" type="ORF">JIV24_13125</name>
</gene>
<keyword evidence="1" id="KW-0813">Transport</keyword>
<feature type="domain" description="TonB-dependent receptor plug" evidence="3">
    <location>
        <begin position="115"/>
        <end position="218"/>
    </location>
</feature>
<organism evidence="4 5">
    <name type="scientific">Carboxylicivirga marina</name>
    <dbReference type="NCBI Taxonomy" id="2800988"/>
    <lineage>
        <taxon>Bacteria</taxon>
        <taxon>Pseudomonadati</taxon>
        <taxon>Bacteroidota</taxon>
        <taxon>Bacteroidia</taxon>
        <taxon>Marinilabiliales</taxon>
        <taxon>Marinilabiliaceae</taxon>
        <taxon>Carboxylicivirga</taxon>
    </lineage>
</organism>
<protein>
    <submittedName>
        <fullName evidence="4">SusC/RagA family TonB-linked outer membrane protein</fullName>
    </submittedName>
</protein>
<comment type="subcellular location">
    <subcellularLocation>
        <location evidence="1">Cell outer membrane</location>
        <topology evidence="1">Multi-pass membrane protein</topology>
    </subcellularLocation>
</comment>
<keyword evidence="1" id="KW-1134">Transmembrane beta strand</keyword>
<comment type="caution">
    <text evidence="4">The sequence shown here is derived from an EMBL/GenBank/DDBJ whole genome shotgun (WGS) entry which is preliminary data.</text>
</comment>
<dbReference type="SUPFAM" id="SSF56935">
    <property type="entry name" value="Porins"/>
    <property type="match status" value="1"/>
</dbReference>
<keyword evidence="1" id="KW-0472">Membrane</keyword>
<dbReference type="NCBIfam" id="TIGR04057">
    <property type="entry name" value="SusC_RagA_signa"/>
    <property type="match status" value="1"/>
</dbReference>
<dbReference type="RefSeq" id="WP_200465507.1">
    <property type="nucleotide sequence ID" value="NZ_JAENRR010000030.1"/>
</dbReference>
<feature type="signal peptide" evidence="2">
    <location>
        <begin position="1"/>
        <end position="25"/>
    </location>
</feature>
<feature type="chain" id="PRO_5045283489" evidence="2">
    <location>
        <begin position="26"/>
        <end position="995"/>
    </location>
</feature>
<evidence type="ECO:0000256" key="1">
    <source>
        <dbReference type="PROSITE-ProRule" id="PRU01360"/>
    </source>
</evidence>
<keyword evidence="1" id="KW-0812">Transmembrane</keyword>
<dbReference type="Gene3D" id="2.170.130.10">
    <property type="entry name" value="TonB-dependent receptor, plug domain"/>
    <property type="match status" value="1"/>
</dbReference>
<keyword evidence="5" id="KW-1185">Reference proteome</keyword>